<sequence>MVSGHSFVVDASSGEEMKFSHLESVSIGTIICSTTMLQEPRADIEAHSPDDVILLFCTSSHVAHRIEQHLRAPFEYRQERINRNPLWIYMDLAFLFSEWKEVWDSARCRLTAHDQEAYCSSISTAQELNKTLHKEISGTYVLQEHLRLHISALRKFQQISGRRTSSCREALEIRIEDYLSDLNHHLDTSEVVLKQLRILLGLLGQSVGIWNSQRAEHLHWLLLVFVPLIFVSTLFSINTMSVPAYWYPLVAFLVLSLVVFILTLAEPLRRAFTSFAKNLFRDTSHSQTVSSSCEKNILSHPTSVPTAPSSPFSRSNLGSSAPDGSDITGDGYHASMSTPQARSAMITRSSRGPPMAFQPGHFSNLSHDRFYSPMTVQVDSAQVRAHNNASVEYPRVPVPTHEMRHIRSVDARPLAQATYFPGSSISRTPPMPEVVPVSSSSSEASVKLTRHG</sequence>
<dbReference type="InterPro" id="IPR002523">
    <property type="entry name" value="MgTranspt_CorA/ZnTranspt_ZntB"/>
</dbReference>
<gene>
    <name evidence="3 5" type="ORF">P152DRAFT_344083</name>
</gene>
<dbReference type="Proteomes" id="UP000504638">
    <property type="component" value="Unplaced"/>
</dbReference>
<reference evidence="5" key="2">
    <citation type="submission" date="2020-04" db="EMBL/GenBank/DDBJ databases">
        <authorList>
            <consortium name="NCBI Genome Project"/>
        </authorList>
    </citation>
    <scope>NUCLEOTIDE SEQUENCE</scope>
    <source>
        <strain evidence="5">CBS 781.70</strain>
    </source>
</reference>
<feature type="region of interest" description="Disordered" evidence="1">
    <location>
        <begin position="420"/>
        <end position="452"/>
    </location>
</feature>
<evidence type="ECO:0000256" key="2">
    <source>
        <dbReference type="SAM" id="Phobius"/>
    </source>
</evidence>
<reference evidence="3 5" key="1">
    <citation type="submission" date="2020-01" db="EMBL/GenBank/DDBJ databases">
        <authorList>
            <consortium name="DOE Joint Genome Institute"/>
            <person name="Haridas S."/>
            <person name="Albert R."/>
            <person name="Binder M."/>
            <person name="Bloem J."/>
            <person name="Labutti K."/>
            <person name="Salamov A."/>
            <person name="Andreopoulos B."/>
            <person name="Baker S.E."/>
            <person name="Barry K."/>
            <person name="Bills G."/>
            <person name="Bluhm B.H."/>
            <person name="Cannon C."/>
            <person name="Castanera R."/>
            <person name="Culley D.E."/>
            <person name="Daum C."/>
            <person name="Ezra D."/>
            <person name="Gonzalez J.B."/>
            <person name="Henrissat B."/>
            <person name="Kuo A."/>
            <person name="Liang C."/>
            <person name="Lipzen A."/>
            <person name="Lutzoni F."/>
            <person name="Magnuson J."/>
            <person name="Mondo S."/>
            <person name="Nolan M."/>
            <person name="Ohm R."/>
            <person name="Pangilinan J."/>
            <person name="Park H.-J."/>
            <person name="Ramirez L."/>
            <person name="Alfaro M."/>
            <person name="Sun H."/>
            <person name="Tritt A."/>
            <person name="Yoshinaga Y."/>
            <person name="Zwiers L.-H."/>
            <person name="Turgeon B.G."/>
            <person name="Goodwin S.B."/>
            <person name="Spatafora J.W."/>
            <person name="Crous P.W."/>
            <person name="Grigoriev I.V."/>
        </authorList>
    </citation>
    <scope>NUCLEOTIDE SEQUENCE</scope>
    <source>
        <strain evidence="3 5">CBS 781.70</strain>
    </source>
</reference>
<evidence type="ECO:0000313" key="3">
    <source>
        <dbReference type="EMBL" id="KAF1812613.1"/>
    </source>
</evidence>
<evidence type="ECO:0000313" key="5">
    <source>
        <dbReference type="RefSeq" id="XP_033534244.1"/>
    </source>
</evidence>
<dbReference type="Pfam" id="PF01544">
    <property type="entry name" value="CorA"/>
    <property type="match status" value="1"/>
</dbReference>
<dbReference type="GO" id="GO:0016020">
    <property type="term" value="C:membrane"/>
    <property type="evidence" value="ECO:0007669"/>
    <property type="project" value="InterPro"/>
</dbReference>
<evidence type="ECO:0000256" key="1">
    <source>
        <dbReference type="SAM" id="MobiDB-lite"/>
    </source>
</evidence>
<dbReference type="GeneID" id="54415925"/>
<feature type="compositionally biased region" description="Low complexity" evidence="1">
    <location>
        <begin position="434"/>
        <end position="446"/>
    </location>
</feature>
<dbReference type="GO" id="GO:0046873">
    <property type="term" value="F:metal ion transmembrane transporter activity"/>
    <property type="evidence" value="ECO:0007669"/>
    <property type="project" value="InterPro"/>
</dbReference>
<feature type="compositionally biased region" description="Polar residues" evidence="1">
    <location>
        <begin position="335"/>
        <end position="350"/>
    </location>
</feature>
<keyword evidence="2" id="KW-0472">Membrane</keyword>
<dbReference type="EMBL" id="ML975157">
    <property type="protein sequence ID" value="KAF1812613.1"/>
    <property type="molecule type" value="Genomic_DNA"/>
</dbReference>
<dbReference type="OrthoDB" id="3796591at2759"/>
<name>A0A6G1G3I5_9PEZI</name>
<keyword evidence="2" id="KW-1133">Transmembrane helix</keyword>
<reference evidence="5" key="3">
    <citation type="submission" date="2025-04" db="UniProtKB">
        <authorList>
            <consortium name="RefSeq"/>
        </authorList>
    </citation>
    <scope>IDENTIFICATION</scope>
    <source>
        <strain evidence="5">CBS 781.70</strain>
    </source>
</reference>
<feature type="compositionally biased region" description="Polar residues" evidence="1">
    <location>
        <begin position="297"/>
        <end position="319"/>
    </location>
</feature>
<feature type="transmembrane region" description="Helical" evidence="2">
    <location>
        <begin position="244"/>
        <end position="265"/>
    </location>
</feature>
<organism evidence="3">
    <name type="scientific">Eremomyces bilateralis CBS 781.70</name>
    <dbReference type="NCBI Taxonomy" id="1392243"/>
    <lineage>
        <taxon>Eukaryota</taxon>
        <taxon>Fungi</taxon>
        <taxon>Dikarya</taxon>
        <taxon>Ascomycota</taxon>
        <taxon>Pezizomycotina</taxon>
        <taxon>Dothideomycetes</taxon>
        <taxon>Dothideomycetes incertae sedis</taxon>
        <taxon>Eremomycetales</taxon>
        <taxon>Eremomycetaceae</taxon>
        <taxon>Eremomyces</taxon>
    </lineage>
</organism>
<dbReference type="RefSeq" id="XP_033534244.1">
    <property type="nucleotide sequence ID" value="XM_033675355.1"/>
</dbReference>
<protein>
    <submittedName>
        <fullName evidence="3 5">Uncharacterized protein</fullName>
    </submittedName>
</protein>
<proteinExistence type="predicted"/>
<keyword evidence="2" id="KW-0812">Transmembrane</keyword>
<evidence type="ECO:0000313" key="4">
    <source>
        <dbReference type="Proteomes" id="UP000504638"/>
    </source>
</evidence>
<feature type="transmembrane region" description="Helical" evidence="2">
    <location>
        <begin position="218"/>
        <end position="238"/>
    </location>
</feature>
<accession>A0A6G1G3I5</accession>
<feature type="region of interest" description="Disordered" evidence="1">
    <location>
        <begin position="297"/>
        <end position="353"/>
    </location>
</feature>
<keyword evidence="4" id="KW-1185">Reference proteome</keyword>
<dbReference type="AlphaFoldDB" id="A0A6G1G3I5"/>